<name>A0ABX0SIF6_9ACTN</name>
<sequence>MSLPQMNPLAAKLMGGTDFRRRLRDQILARAAETDDPAFAQRLREAADGKRPLRTLLHDPAFLASMKMDGPDAERRLDEAIAEAGPPAGTPEEVREQWREKLAEIGIPVPDAEEARALLPDVLELQQRAREVLAADRANNWGHDR</sequence>
<dbReference type="RefSeq" id="WP_167167992.1">
    <property type="nucleotide sequence ID" value="NZ_BAAAOO010000007.1"/>
</dbReference>
<dbReference type="Proteomes" id="UP000749311">
    <property type="component" value="Unassembled WGS sequence"/>
</dbReference>
<gene>
    <name evidence="1" type="ORF">FB473_002405</name>
</gene>
<protein>
    <submittedName>
        <fullName evidence="1">Uncharacterized protein</fullName>
    </submittedName>
</protein>
<proteinExistence type="predicted"/>
<accession>A0ABX0SIF6</accession>
<reference evidence="1 2" key="1">
    <citation type="submission" date="2020-02" db="EMBL/GenBank/DDBJ databases">
        <title>Sequencing the genomes of 1000 actinobacteria strains.</title>
        <authorList>
            <person name="Klenk H.-P."/>
        </authorList>
    </citation>
    <scope>NUCLEOTIDE SEQUENCE [LARGE SCALE GENOMIC DNA]</scope>
    <source>
        <strain evidence="1 2">DSM 19609</strain>
    </source>
</reference>
<evidence type="ECO:0000313" key="2">
    <source>
        <dbReference type="Proteomes" id="UP000749311"/>
    </source>
</evidence>
<evidence type="ECO:0000313" key="1">
    <source>
        <dbReference type="EMBL" id="NIH57760.1"/>
    </source>
</evidence>
<comment type="caution">
    <text evidence="1">The sequence shown here is derived from an EMBL/GenBank/DDBJ whole genome shotgun (WGS) entry which is preliminary data.</text>
</comment>
<keyword evidence="2" id="KW-1185">Reference proteome</keyword>
<organism evidence="1 2">
    <name type="scientific">Brooklawnia cerclae</name>
    <dbReference type="NCBI Taxonomy" id="349934"/>
    <lineage>
        <taxon>Bacteria</taxon>
        <taxon>Bacillati</taxon>
        <taxon>Actinomycetota</taxon>
        <taxon>Actinomycetes</taxon>
        <taxon>Propionibacteriales</taxon>
        <taxon>Propionibacteriaceae</taxon>
        <taxon>Brooklawnia</taxon>
    </lineage>
</organism>
<dbReference type="EMBL" id="JAAMOZ010000001">
    <property type="protein sequence ID" value="NIH57760.1"/>
    <property type="molecule type" value="Genomic_DNA"/>
</dbReference>